<evidence type="ECO:0000256" key="5">
    <source>
        <dbReference type="ARBA" id="ARBA00022989"/>
    </source>
</evidence>
<comment type="subcellular location">
    <subcellularLocation>
        <location evidence="2">Membrane</location>
        <topology evidence="2">Multi-pass membrane protein</topology>
    </subcellularLocation>
</comment>
<evidence type="ECO:0000256" key="6">
    <source>
        <dbReference type="ARBA" id="ARBA00023002"/>
    </source>
</evidence>
<comment type="cofactor">
    <cofactor evidence="1">
        <name>heme b</name>
        <dbReference type="ChEBI" id="CHEBI:60344"/>
    </cofactor>
</comment>
<evidence type="ECO:0000256" key="7">
    <source>
        <dbReference type="ARBA" id="ARBA00023004"/>
    </source>
</evidence>
<feature type="transmembrane region" description="Helical" evidence="13">
    <location>
        <begin position="237"/>
        <end position="255"/>
    </location>
</feature>
<dbReference type="AlphaFoldDB" id="A0A8T0U4L2"/>
<protein>
    <recommendedName>
        <fullName evidence="16">Cytochrome c oxidase assembly protein COX15</fullName>
    </recommendedName>
</protein>
<accession>A0A8T0U4L2</accession>
<sequence>MGSRVAAALLRRGRDQASTLMFPRLVPSSAPAPAVPRAGPGSGGGGGGCLLPLRPGSTGAFSSASRFASFHALRSLAPKTLLGQCTRKMSTTVAALNSTVVKGTANQGLKLLVTEGPQAQMAVGIWLFGCAARVFSLVVLGGITRLTRSGLSMTDWKFTGEIPPMSDEAWLVEFEKYKQSPEYKRVNKGMSLEDFKFIYWMEYAHRMWGRALGFVFAGPFAYFIAKGYVTRHLGLRLSALFALGGAQGLIGWWMVKSGLEEPTSEYVQPTVNPYRLATHLTSAFVIYCGILWIALSVVMPDPPTGSMSWVNGASKIRKLAIPVSAVVGITAISGAFVAGNDAGHAYNSFPKMGDTWIPEDIFCMEPFIRNFFENTATVQLPVPARARKQLEARAPISSTHHHYPCSGRSVLQVPAANKETDSPTTSPGHSPSGGHGNNPPAGL</sequence>
<feature type="region of interest" description="Disordered" evidence="12">
    <location>
        <begin position="415"/>
        <end position="443"/>
    </location>
</feature>
<evidence type="ECO:0000313" key="14">
    <source>
        <dbReference type="EMBL" id="KAG2619562.1"/>
    </source>
</evidence>
<evidence type="ECO:0000256" key="4">
    <source>
        <dbReference type="ARBA" id="ARBA00022723"/>
    </source>
</evidence>
<keyword evidence="5 13" id="KW-1133">Transmembrane helix</keyword>
<evidence type="ECO:0000256" key="3">
    <source>
        <dbReference type="ARBA" id="ARBA00022692"/>
    </source>
</evidence>
<dbReference type="Pfam" id="PF02628">
    <property type="entry name" value="COX15-CtaA"/>
    <property type="match status" value="1"/>
</dbReference>
<feature type="region of interest" description="Disordered" evidence="12">
    <location>
        <begin position="29"/>
        <end position="49"/>
    </location>
</feature>
<feature type="transmembrane region" description="Helical" evidence="13">
    <location>
        <begin position="276"/>
        <end position="299"/>
    </location>
</feature>
<evidence type="ECO:0000256" key="8">
    <source>
        <dbReference type="ARBA" id="ARBA00023133"/>
    </source>
</evidence>
<name>A0A8T0U4L2_PANVG</name>
<dbReference type="GO" id="GO:0005743">
    <property type="term" value="C:mitochondrial inner membrane"/>
    <property type="evidence" value="ECO:0007669"/>
    <property type="project" value="TreeGrafter"/>
</dbReference>
<dbReference type="GO" id="GO:0120547">
    <property type="term" value="F:heme A synthase activity"/>
    <property type="evidence" value="ECO:0007669"/>
    <property type="project" value="UniProtKB-EC"/>
</dbReference>
<evidence type="ECO:0008006" key="16">
    <source>
        <dbReference type="Google" id="ProtNLM"/>
    </source>
</evidence>
<keyword evidence="4" id="KW-0479">Metal-binding</keyword>
<evidence type="ECO:0000256" key="9">
    <source>
        <dbReference type="ARBA" id="ARBA00023136"/>
    </source>
</evidence>
<keyword evidence="7" id="KW-0408">Iron</keyword>
<feature type="transmembrane region" description="Helical" evidence="13">
    <location>
        <begin position="207"/>
        <end position="225"/>
    </location>
</feature>
<feature type="transmembrane region" description="Helical" evidence="13">
    <location>
        <begin position="123"/>
        <end position="143"/>
    </location>
</feature>
<dbReference type="GO" id="GO:0016653">
    <property type="term" value="F:oxidoreductase activity, acting on NAD(P)H, heme protein as acceptor"/>
    <property type="evidence" value="ECO:0007669"/>
    <property type="project" value="TreeGrafter"/>
</dbReference>
<feature type="compositionally biased region" description="Low complexity" evidence="12">
    <location>
        <begin position="29"/>
        <end position="39"/>
    </location>
</feature>
<gene>
    <name evidence="14" type="ORF">PVAP13_3NG111800</name>
</gene>
<keyword evidence="15" id="KW-1185">Reference proteome</keyword>
<reference evidence="14" key="1">
    <citation type="submission" date="2020-05" db="EMBL/GenBank/DDBJ databases">
        <title>WGS assembly of Panicum virgatum.</title>
        <authorList>
            <person name="Lovell J.T."/>
            <person name="Jenkins J."/>
            <person name="Shu S."/>
            <person name="Juenger T.E."/>
            <person name="Schmutz J."/>
        </authorList>
    </citation>
    <scope>NUCLEOTIDE SEQUENCE</scope>
    <source>
        <strain evidence="14">AP13</strain>
    </source>
</reference>
<dbReference type="PANTHER" id="PTHR23289">
    <property type="entry name" value="CYTOCHROME C OXIDASE ASSEMBLY PROTEIN COX15"/>
    <property type="match status" value="1"/>
</dbReference>
<evidence type="ECO:0000256" key="10">
    <source>
        <dbReference type="ARBA" id="ARBA00044501"/>
    </source>
</evidence>
<dbReference type="GO" id="GO:0006784">
    <property type="term" value="P:heme A biosynthetic process"/>
    <property type="evidence" value="ECO:0007669"/>
    <property type="project" value="InterPro"/>
</dbReference>
<evidence type="ECO:0000256" key="2">
    <source>
        <dbReference type="ARBA" id="ARBA00004141"/>
    </source>
</evidence>
<keyword evidence="8" id="KW-0350">Heme biosynthesis</keyword>
<keyword evidence="3 13" id="KW-0812">Transmembrane</keyword>
<dbReference type="Proteomes" id="UP000823388">
    <property type="component" value="Chromosome 3N"/>
</dbReference>
<evidence type="ECO:0000313" key="15">
    <source>
        <dbReference type="Proteomes" id="UP000823388"/>
    </source>
</evidence>
<keyword evidence="6" id="KW-0560">Oxidoreductase</keyword>
<evidence type="ECO:0000256" key="11">
    <source>
        <dbReference type="ARBA" id="ARBA00048044"/>
    </source>
</evidence>
<comment type="pathway">
    <text evidence="10">Porphyrin-containing compound metabolism; heme A biosynthesis; heme A from heme O: step 1/1.</text>
</comment>
<dbReference type="GO" id="GO:0046872">
    <property type="term" value="F:metal ion binding"/>
    <property type="evidence" value="ECO:0007669"/>
    <property type="project" value="UniProtKB-KW"/>
</dbReference>
<evidence type="ECO:0000256" key="12">
    <source>
        <dbReference type="SAM" id="MobiDB-lite"/>
    </source>
</evidence>
<organism evidence="14 15">
    <name type="scientific">Panicum virgatum</name>
    <name type="common">Blackwell switchgrass</name>
    <dbReference type="NCBI Taxonomy" id="38727"/>
    <lineage>
        <taxon>Eukaryota</taxon>
        <taxon>Viridiplantae</taxon>
        <taxon>Streptophyta</taxon>
        <taxon>Embryophyta</taxon>
        <taxon>Tracheophyta</taxon>
        <taxon>Spermatophyta</taxon>
        <taxon>Magnoliopsida</taxon>
        <taxon>Liliopsida</taxon>
        <taxon>Poales</taxon>
        <taxon>Poaceae</taxon>
        <taxon>PACMAD clade</taxon>
        <taxon>Panicoideae</taxon>
        <taxon>Panicodae</taxon>
        <taxon>Paniceae</taxon>
        <taxon>Panicinae</taxon>
        <taxon>Panicum</taxon>
        <taxon>Panicum sect. Hiantes</taxon>
    </lineage>
</organism>
<proteinExistence type="predicted"/>
<dbReference type="EMBL" id="CM029042">
    <property type="protein sequence ID" value="KAG2619562.1"/>
    <property type="molecule type" value="Genomic_DNA"/>
</dbReference>
<feature type="compositionally biased region" description="Gly residues" evidence="12">
    <location>
        <begin position="40"/>
        <end position="49"/>
    </location>
</feature>
<comment type="caution">
    <text evidence="14">The sequence shown here is derived from an EMBL/GenBank/DDBJ whole genome shotgun (WGS) entry which is preliminary data.</text>
</comment>
<dbReference type="InterPro" id="IPR003780">
    <property type="entry name" value="COX15/CtaA_fam"/>
</dbReference>
<feature type="transmembrane region" description="Helical" evidence="13">
    <location>
        <begin position="319"/>
        <end position="338"/>
    </location>
</feature>
<keyword evidence="9 13" id="KW-0472">Membrane</keyword>
<dbReference type="InterPro" id="IPR023754">
    <property type="entry name" value="HemeA_Synthase_type2"/>
</dbReference>
<comment type="catalytic activity">
    <reaction evidence="11">
        <text>Fe(II)-heme o + 2 A + H2O = Fe(II)-heme a + 2 AH2</text>
        <dbReference type="Rhea" id="RHEA:63388"/>
        <dbReference type="ChEBI" id="CHEBI:13193"/>
        <dbReference type="ChEBI" id="CHEBI:15377"/>
        <dbReference type="ChEBI" id="CHEBI:17499"/>
        <dbReference type="ChEBI" id="CHEBI:60530"/>
        <dbReference type="ChEBI" id="CHEBI:61715"/>
        <dbReference type="EC" id="1.17.99.9"/>
    </reaction>
    <physiologicalReaction direction="left-to-right" evidence="11">
        <dbReference type="Rhea" id="RHEA:63389"/>
    </physiologicalReaction>
</comment>
<evidence type="ECO:0000256" key="1">
    <source>
        <dbReference type="ARBA" id="ARBA00001970"/>
    </source>
</evidence>
<dbReference type="PANTHER" id="PTHR23289:SF2">
    <property type="entry name" value="CYTOCHROME C OXIDASE ASSEMBLY PROTEIN COX15 HOMOLOG"/>
    <property type="match status" value="1"/>
</dbReference>
<evidence type="ECO:0000256" key="13">
    <source>
        <dbReference type="SAM" id="Phobius"/>
    </source>
</evidence>